<keyword evidence="2" id="KW-1185">Reference proteome</keyword>
<proteinExistence type="predicted"/>
<dbReference type="RefSeq" id="YP_009448993.1">
    <property type="nucleotide sequence ID" value="NC_036594.1"/>
</dbReference>
<evidence type="ECO:0000313" key="1">
    <source>
        <dbReference type="EMBL" id="SNW62691.1"/>
    </source>
</evidence>
<reference evidence="1" key="1">
    <citation type="submission" date="2017-08" db="EMBL/GenBank/DDBJ databases">
        <authorList>
            <consortium name="Urmite Genomes"/>
        </authorList>
    </citation>
    <scope>NUCLEOTIDE SEQUENCE [LARGE SCALE GENOMIC DNA]</scope>
    <source>
        <strain evidence="1">IHUMI-LCC2</strain>
    </source>
</reference>
<dbReference type="Proteomes" id="UP000236316">
    <property type="component" value="Segment"/>
</dbReference>
<sequence>MYEFNREDFQKVIQNKLFLMGLELMIEESFNPDVTTFRGDPTILNYLVNKRPEDYYSVLKEYSFPYLSPCEDPIIYKDRCIDKIEEFEKLEPQPTISTYNFDDENNELLAYISYRDVEGDYQLRNKIIEMAKDKYDPAWYCYIHMCQPLAIFVLYPMMKILYPNSPLYLYNGKFHTVLILGNIEDMEEIRGRNLSRDITKPVTVDLISYCIGDNIDWIYDGEFETERCIPEASIMSWYTKNFTYYGMDYKKFYDWYYSAMYDILL</sequence>
<dbReference type="KEGG" id="vg:35382613"/>
<gene>
    <name evidence="1" type="ORF">ORPV_787</name>
</gene>
<protein>
    <submittedName>
        <fullName evidence="1">Uncharacterized protein</fullName>
    </submittedName>
</protein>
<accession>A0A2I2L597</accession>
<dbReference type="EMBL" id="LT906555">
    <property type="protein sequence ID" value="SNW62691.1"/>
    <property type="molecule type" value="Genomic_DNA"/>
</dbReference>
<name>A0A2I2L597_9VIRU</name>
<organism evidence="1">
    <name type="scientific">Orpheovirus IHUMI-LCC2</name>
    <dbReference type="NCBI Taxonomy" id="2023057"/>
    <lineage>
        <taxon>Viruses</taxon>
        <taxon>Varidnaviria</taxon>
        <taxon>Bamfordvirae</taxon>
        <taxon>Nucleocytoviricota</taxon>
        <taxon>Megaviricetes</taxon>
        <taxon>Pimascovirales</taxon>
        <taxon>Ocovirineae</taxon>
        <taxon>Orpheoviridae</taxon>
        <taxon>Alphaorpheovirus</taxon>
        <taxon>Alphaorpheovirus massiliense</taxon>
    </lineage>
</organism>
<evidence type="ECO:0000313" key="2">
    <source>
        <dbReference type="Proteomes" id="UP000236316"/>
    </source>
</evidence>
<dbReference type="GeneID" id="35382613"/>